<organism evidence="1 2">
    <name type="scientific">Ixodes persulcatus</name>
    <name type="common">Taiga tick</name>
    <dbReference type="NCBI Taxonomy" id="34615"/>
    <lineage>
        <taxon>Eukaryota</taxon>
        <taxon>Metazoa</taxon>
        <taxon>Ecdysozoa</taxon>
        <taxon>Arthropoda</taxon>
        <taxon>Chelicerata</taxon>
        <taxon>Arachnida</taxon>
        <taxon>Acari</taxon>
        <taxon>Parasitiformes</taxon>
        <taxon>Ixodida</taxon>
        <taxon>Ixodoidea</taxon>
        <taxon>Ixodidae</taxon>
        <taxon>Ixodinae</taxon>
        <taxon>Ixodes</taxon>
    </lineage>
</organism>
<dbReference type="EMBL" id="JABSTQ010010997">
    <property type="protein sequence ID" value="KAG0416016.1"/>
    <property type="molecule type" value="Genomic_DNA"/>
</dbReference>
<evidence type="ECO:0000313" key="1">
    <source>
        <dbReference type="EMBL" id="KAG0416016.1"/>
    </source>
</evidence>
<gene>
    <name evidence="1" type="ORF">HPB47_006831</name>
</gene>
<accession>A0AC60P9G5</accession>
<sequence>MGRPVETTYVVLDYENFSLRQLYSWEVMTLFTDMLSVYEAHYPEILEKVLVINAPSFFPLLWRIVRPFMSQRTVDKVLIFPKDGWREIMRDTFEPERLPKHWGGDMLGPDGDPRCTDKVCPGGQVPKCPQMGPDAFSQVISSRDSWELRVPVQQSQSLLRWNFHVQRGDLAFDLRYLPPKDDKKPEAAEEPLTKTQRLTGQQEGSLHCDKPGTYVLRFDNSFSWLTSKNLTYTVEVQPPDETP</sequence>
<reference evidence="1 2" key="1">
    <citation type="journal article" date="2020" name="Cell">
        <title>Large-Scale Comparative Analyses of Tick Genomes Elucidate Their Genetic Diversity and Vector Capacities.</title>
        <authorList>
            <consortium name="Tick Genome and Microbiome Consortium (TIGMIC)"/>
            <person name="Jia N."/>
            <person name="Wang J."/>
            <person name="Shi W."/>
            <person name="Du L."/>
            <person name="Sun Y."/>
            <person name="Zhan W."/>
            <person name="Jiang J.F."/>
            <person name="Wang Q."/>
            <person name="Zhang B."/>
            <person name="Ji P."/>
            <person name="Bell-Sakyi L."/>
            <person name="Cui X.M."/>
            <person name="Yuan T.T."/>
            <person name="Jiang B.G."/>
            <person name="Yang W.F."/>
            <person name="Lam T.T."/>
            <person name="Chang Q.C."/>
            <person name="Ding S.J."/>
            <person name="Wang X.J."/>
            <person name="Zhu J.G."/>
            <person name="Ruan X.D."/>
            <person name="Zhao L."/>
            <person name="Wei J.T."/>
            <person name="Ye R.Z."/>
            <person name="Que T.C."/>
            <person name="Du C.H."/>
            <person name="Zhou Y.H."/>
            <person name="Cheng J.X."/>
            <person name="Dai P.F."/>
            <person name="Guo W.B."/>
            <person name="Han X.H."/>
            <person name="Huang E.J."/>
            <person name="Li L.F."/>
            <person name="Wei W."/>
            <person name="Gao Y.C."/>
            <person name="Liu J.Z."/>
            <person name="Shao H.Z."/>
            <person name="Wang X."/>
            <person name="Wang C.C."/>
            <person name="Yang T.C."/>
            <person name="Huo Q.B."/>
            <person name="Li W."/>
            <person name="Chen H.Y."/>
            <person name="Chen S.E."/>
            <person name="Zhou L.G."/>
            <person name="Ni X.B."/>
            <person name="Tian J.H."/>
            <person name="Sheng Y."/>
            <person name="Liu T."/>
            <person name="Pan Y.S."/>
            <person name="Xia L.Y."/>
            <person name="Li J."/>
            <person name="Zhao F."/>
            <person name="Cao W.C."/>
        </authorList>
    </citation>
    <scope>NUCLEOTIDE SEQUENCE [LARGE SCALE GENOMIC DNA]</scope>
    <source>
        <strain evidence="1">Iper-2018</strain>
    </source>
</reference>
<name>A0AC60P9G5_IXOPE</name>
<evidence type="ECO:0000313" key="2">
    <source>
        <dbReference type="Proteomes" id="UP000805193"/>
    </source>
</evidence>
<comment type="caution">
    <text evidence="1">The sequence shown here is derived from an EMBL/GenBank/DDBJ whole genome shotgun (WGS) entry which is preliminary data.</text>
</comment>
<proteinExistence type="predicted"/>
<keyword evidence="2" id="KW-1185">Reference proteome</keyword>
<protein>
    <submittedName>
        <fullName evidence="1">Uncharacterized protein</fullName>
    </submittedName>
</protein>
<dbReference type="Proteomes" id="UP000805193">
    <property type="component" value="Unassembled WGS sequence"/>
</dbReference>